<proteinExistence type="predicted"/>
<accession>A0AAE8MSP1</accession>
<dbReference type="EMBL" id="ONZQ02000001">
    <property type="protein sequence ID" value="SPN97717.1"/>
    <property type="molecule type" value="Genomic_DNA"/>
</dbReference>
<evidence type="ECO:0000313" key="2">
    <source>
        <dbReference type="Proteomes" id="UP001187682"/>
    </source>
</evidence>
<dbReference type="AlphaFoldDB" id="A0AAE8MSP1"/>
<dbReference type="Proteomes" id="UP001187682">
    <property type="component" value="Unassembled WGS sequence"/>
</dbReference>
<protein>
    <submittedName>
        <fullName evidence="1">Uncharacterized protein</fullName>
    </submittedName>
</protein>
<name>A0AAE8MSP1_9PEZI</name>
<keyword evidence="2" id="KW-1185">Reference proteome</keyword>
<reference evidence="1" key="1">
    <citation type="submission" date="2018-03" db="EMBL/GenBank/DDBJ databases">
        <authorList>
            <person name="Guldener U."/>
        </authorList>
    </citation>
    <scope>NUCLEOTIDE SEQUENCE</scope>
</reference>
<sequence>MQLHHYAINSIIEAACLYCGPPRKQLHEIHCHAGIEGLYCEGRKDQPAYVTTLASLCLVSRQFNAIATPHLYHQPTTSNWELLARTLINRPDLAGRVKHLCTRGWNPSYVVDTAALPPEVTTYWDDIRQQRHEDGEYDVTEDEDSWIARDKVALVLTLCPNIEELDTIIYGHIYVFCLIKPGSLVKLKTIAIAHGGSQYGFYFDELAPFAEGAPNITRIITWQTGIVDGVGATFENVTYLQLGCSTIGARELRIITEACPNIISLEYEAGGPTVGEEQFSPLELEEILADVVPCLRMLTLSMVNSVGPTEIPLEGWLFRSFAGWEDLEYLALDTRCFLAHWANGICVTPDGELGEVEEGQLPAPSRTALVDLLPRSIGELRITYSSAGDMTRLKPALETLALSSRGHFPGLARVVIPGRGVGDVEGLRNDFKGWNVEFVLT</sequence>
<organism evidence="1 2">
    <name type="scientific">Cephalotrichum gorgonifer</name>
    <dbReference type="NCBI Taxonomy" id="2041049"/>
    <lineage>
        <taxon>Eukaryota</taxon>
        <taxon>Fungi</taxon>
        <taxon>Dikarya</taxon>
        <taxon>Ascomycota</taxon>
        <taxon>Pezizomycotina</taxon>
        <taxon>Sordariomycetes</taxon>
        <taxon>Hypocreomycetidae</taxon>
        <taxon>Microascales</taxon>
        <taxon>Microascaceae</taxon>
        <taxon>Cephalotrichum</taxon>
    </lineage>
</organism>
<evidence type="ECO:0000313" key="1">
    <source>
        <dbReference type="EMBL" id="SPN97717.1"/>
    </source>
</evidence>
<comment type="caution">
    <text evidence="1">The sequence shown here is derived from an EMBL/GenBank/DDBJ whole genome shotgun (WGS) entry which is preliminary data.</text>
</comment>
<gene>
    <name evidence="1" type="ORF">DNG_01230</name>
</gene>